<dbReference type="AlphaFoldDB" id="A0A3P8TQL5"/>
<reference evidence="2" key="3">
    <citation type="submission" date="2025-09" db="UniProtKB">
        <authorList>
            <consortium name="Ensembl"/>
        </authorList>
    </citation>
    <scope>IDENTIFICATION</scope>
</reference>
<keyword evidence="1" id="KW-0472">Membrane</keyword>
<keyword evidence="1" id="KW-1133">Transmembrane helix</keyword>
<proteinExistence type="predicted"/>
<dbReference type="Ensembl" id="ENSAPET00000028041.1">
    <property type="protein sequence ID" value="ENSAPEP00000027314.1"/>
    <property type="gene ID" value="ENSAPEG00000019410.1"/>
</dbReference>
<organism evidence="2 3">
    <name type="scientific">Amphiprion percula</name>
    <name type="common">Orange clownfish</name>
    <name type="synonym">Lutjanus percula</name>
    <dbReference type="NCBI Taxonomy" id="161767"/>
    <lineage>
        <taxon>Eukaryota</taxon>
        <taxon>Metazoa</taxon>
        <taxon>Chordata</taxon>
        <taxon>Craniata</taxon>
        <taxon>Vertebrata</taxon>
        <taxon>Euteleostomi</taxon>
        <taxon>Actinopterygii</taxon>
        <taxon>Neopterygii</taxon>
        <taxon>Teleostei</taxon>
        <taxon>Neoteleostei</taxon>
        <taxon>Acanthomorphata</taxon>
        <taxon>Ovalentaria</taxon>
        <taxon>Pomacentridae</taxon>
        <taxon>Amphiprion</taxon>
    </lineage>
</organism>
<protein>
    <submittedName>
        <fullName evidence="2">Uncharacterized protein</fullName>
    </submittedName>
</protein>
<name>A0A3P8TQL5_AMPPE</name>
<dbReference type="GeneTree" id="ENSGT00940000177717"/>
<keyword evidence="1" id="KW-0812">Transmembrane</keyword>
<reference evidence="2" key="2">
    <citation type="submission" date="2025-08" db="UniProtKB">
        <authorList>
            <consortium name="Ensembl"/>
        </authorList>
    </citation>
    <scope>IDENTIFICATION</scope>
</reference>
<feature type="transmembrane region" description="Helical" evidence="1">
    <location>
        <begin position="16"/>
        <end position="36"/>
    </location>
</feature>
<sequence>MHVLLHTDLKQANSQIITYFTFCILNSLTLLCRNLGAAFTHSIRHSGTRRINHGDEAQEAELLGGEVHVVAVEVAEACKRGGIS</sequence>
<dbReference type="Proteomes" id="UP000265080">
    <property type="component" value="Chromosome 10"/>
</dbReference>
<reference evidence="2 3" key="1">
    <citation type="submission" date="2018-03" db="EMBL/GenBank/DDBJ databases">
        <title>Finding Nemo's genes: A chromosome-scale reference assembly of the genome of the orange clownfish Amphiprion percula.</title>
        <authorList>
            <person name="Lehmann R."/>
        </authorList>
    </citation>
    <scope>NUCLEOTIDE SEQUENCE</scope>
</reference>
<keyword evidence="3" id="KW-1185">Reference proteome</keyword>
<evidence type="ECO:0000313" key="3">
    <source>
        <dbReference type="Proteomes" id="UP000265080"/>
    </source>
</evidence>
<accession>A0A3P8TQL5</accession>
<evidence type="ECO:0000313" key="2">
    <source>
        <dbReference type="Ensembl" id="ENSAPEP00000027314.1"/>
    </source>
</evidence>
<evidence type="ECO:0000256" key="1">
    <source>
        <dbReference type="SAM" id="Phobius"/>
    </source>
</evidence>